<evidence type="ECO:0000313" key="2">
    <source>
        <dbReference type="EMBL" id="KAK9090510.1"/>
    </source>
</evidence>
<organism evidence="2 3">
    <name type="scientific">Stephania japonica</name>
    <dbReference type="NCBI Taxonomy" id="461633"/>
    <lineage>
        <taxon>Eukaryota</taxon>
        <taxon>Viridiplantae</taxon>
        <taxon>Streptophyta</taxon>
        <taxon>Embryophyta</taxon>
        <taxon>Tracheophyta</taxon>
        <taxon>Spermatophyta</taxon>
        <taxon>Magnoliopsida</taxon>
        <taxon>Ranunculales</taxon>
        <taxon>Menispermaceae</taxon>
        <taxon>Menispermoideae</taxon>
        <taxon>Cissampelideae</taxon>
        <taxon>Stephania</taxon>
    </lineage>
</organism>
<proteinExistence type="predicted"/>
<reference evidence="2 3" key="1">
    <citation type="submission" date="2024-01" db="EMBL/GenBank/DDBJ databases">
        <title>Genome assemblies of Stephania.</title>
        <authorList>
            <person name="Yang L."/>
        </authorList>
    </citation>
    <scope>NUCLEOTIDE SEQUENCE [LARGE SCALE GENOMIC DNA]</scope>
    <source>
        <strain evidence="2">QJT</strain>
        <tissue evidence="2">Leaf</tissue>
    </source>
</reference>
<sequence length="110" mass="12731">MRLMKHVSGHFHQLVTVDRIVVGKNLGFNVLGTNFGHALCDYIVIRKLLMLVMHKQRILKETILHLFDKMPRTSLTSLIVSIMWSVDGTYFIDSLILFLLMRLESHIVVL</sequence>
<protein>
    <submittedName>
        <fullName evidence="2">Uncharacterized protein</fullName>
    </submittedName>
</protein>
<accession>A0AAP0HPG1</accession>
<evidence type="ECO:0000256" key="1">
    <source>
        <dbReference type="SAM" id="Phobius"/>
    </source>
</evidence>
<keyword evidence="1" id="KW-1133">Transmembrane helix</keyword>
<dbReference type="AlphaFoldDB" id="A0AAP0HPG1"/>
<keyword evidence="1" id="KW-0812">Transmembrane</keyword>
<feature type="transmembrane region" description="Helical" evidence="1">
    <location>
        <begin position="78"/>
        <end position="101"/>
    </location>
</feature>
<keyword evidence="1" id="KW-0472">Membrane</keyword>
<comment type="caution">
    <text evidence="2">The sequence shown here is derived from an EMBL/GenBank/DDBJ whole genome shotgun (WGS) entry which is preliminary data.</text>
</comment>
<dbReference type="Proteomes" id="UP001417504">
    <property type="component" value="Unassembled WGS sequence"/>
</dbReference>
<name>A0AAP0HPG1_9MAGN</name>
<evidence type="ECO:0000313" key="3">
    <source>
        <dbReference type="Proteomes" id="UP001417504"/>
    </source>
</evidence>
<dbReference type="EMBL" id="JBBNAE010000010">
    <property type="protein sequence ID" value="KAK9090510.1"/>
    <property type="molecule type" value="Genomic_DNA"/>
</dbReference>
<gene>
    <name evidence="2" type="ORF">Sjap_023687</name>
</gene>
<keyword evidence="3" id="KW-1185">Reference proteome</keyword>